<dbReference type="InterPro" id="IPR036412">
    <property type="entry name" value="HAD-like_sf"/>
</dbReference>
<dbReference type="NCBIfam" id="TIGR02251">
    <property type="entry name" value="HIF-SF_euk"/>
    <property type="match status" value="1"/>
</dbReference>
<feature type="region of interest" description="Disordered" evidence="1">
    <location>
        <begin position="654"/>
        <end position="797"/>
    </location>
</feature>
<keyword evidence="4" id="KW-1185">Reference proteome</keyword>
<feature type="compositionally biased region" description="Low complexity" evidence="1">
    <location>
        <begin position="202"/>
        <end position="251"/>
    </location>
</feature>
<evidence type="ECO:0000313" key="3">
    <source>
        <dbReference type="EMBL" id="EGD74782.1"/>
    </source>
</evidence>
<dbReference type="SMART" id="SM00577">
    <property type="entry name" value="CPDc"/>
    <property type="match status" value="1"/>
</dbReference>
<feature type="compositionally biased region" description="Low complexity" evidence="1">
    <location>
        <begin position="11"/>
        <end position="25"/>
    </location>
</feature>
<evidence type="ECO:0000259" key="2">
    <source>
        <dbReference type="PROSITE" id="PS50969"/>
    </source>
</evidence>
<feature type="compositionally biased region" description="Basic residues" evidence="1">
    <location>
        <begin position="519"/>
        <end position="532"/>
    </location>
</feature>
<dbReference type="InterPro" id="IPR050365">
    <property type="entry name" value="TIM50"/>
</dbReference>
<feature type="compositionally biased region" description="Basic and acidic residues" evidence="1">
    <location>
        <begin position="257"/>
        <end position="271"/>
    </location>
</feature>
<feature type="compositionally biased region" description="Basic residues" evidence="1">
    <location>
        <begin position="654"/>
        <end position="664"/>
    </location>
</feature>
<dbReference type="RefSeq" id="XP_004992427.1">
    <property type="nucleotide sequence ID" value="XM_004992370.1"/>
</dbReference>
<dbReference type="SUPFAM" id="SSF56784">
    <property type="entry name" value="HAD-like"/>
    <property type="match status" value="1"/>
</dbReference>
<feature type="compositionally biased region" description="Low complexity" evidence="1">
    <location>
        <begin position="105"/>
        <end position="129"/>
    </location>
</feature>
<dbReference type="PANTHER" id="PTHR12210">
    <property type="entry name" value="DULLARD PROTEIN PHOSPHATASE"/>
    <property type="match status" value="1"/>
</dbReference>
<proteinExistence type="predicted"/>
<feature type="compositionally biased region" description="Polar residues" evidence="1">
    <location>
        <begin position="55"/>
        <end position="70"/>
    </location>
</feature>
<reference evidence="3" key="1">
    <citation type="submission" date="2009-08" db="EMBL/GenBank/DDBJ databases">
        <title>Annotation of Salpingoeca rosetta.</title>
        <authorList>
            <consortium name="The Broad Institute Genome Sequencing Platform"/>
            <person name="Russ C."/>
            <person name="Cuomo C."/>
            <person name="Burger G."/>
            <person name="Gray M.W."/>
            <person name="Holland P.W.H."/>
            <person name="King N."/>
            <person name="Lang F.B.F."/>
            <person name="Roger A.J."/>
            <person name="Ruiz-Trillo I."/>
            <person name="Young S.K."/>
            <person name="Zeng Q."/>
            <person name="Gargeya S."/>
            <person name="Alvarado L."/>
            <person name="Berlin A."/>
            <person name="Chapman S.B."/>
            <person name="Chen Z."/>
            <person name="Freedman E."/>
            <person name="Gellesch M."/>
            <person name="Goldberg J."/>
            <person name="Griggs A."/>
            <person name="Gujja S."/>
            <person name="Heilman E."/>
            <person name="Heiman D."/>
            <person name="Howarth C."/>
            <person name="Mehta T."/>
            <person name="Neiman D."/>
            <person name="Pearson M."/>
            <person name="Roberts A."/>
            <person name="Saif S."/>
            <person name="Shea T."/>
            <person name="Shenoy N."/>
            <person name="Sisk P."/>
            <person name="Stolte C."/>
            <person name="Sykes S."/>
            <person name="White J."/>
            <person name="Yandava C."/>
            <person name="Haas B."/>
            <person name="Nusbaum C."/>
            <person name="Birren B."/>
        </authorList>
    </citation>
    <scope>NUCLEOTIDE SEQUENCE [LARGE SCALE GENOMIC DNA]</scope>
    <source>
        <strain evidence="3">ATCC 50818</strain>
    </source>
</reference>
<dbReference type="Proteomes" id="UP000007799">
    <property type="component" value="Unassembled WGS sequence"/>
</dbReference>
<dbReference type="PROSITE" id="PS50969">
    <property type="entry name" value="FCP1"/>
    <property type="match status" value="1"/>
</dbReference>
<dbReference type="Gene3D" id="3.40.50.1000">
    <property type="entry name" value="HAD superfamily/HAD-like"/>
    <property type="match status" value="1"/>
</dbReference>
<dbReference type="STRING" id="946362.F2UDT2"/>
<dbReference type="GeneID" id="16072994"/>
<sequence length="797" mass="85665">MSDRADEEEQPQQLQDQQKQQQQQQEQRDNAGSEPAHQPSTPKTPDRPPSRFQKVLQTVTEVFSSPSSSAAKKGRGKRTAQEREDDEDEDGGEAWDTSTADEPHASTATTTTSLDASIITSAIPSPVKSPSKRPAKAAKRDSWIPASLFPWASLRNEEAPASSSSSSSSSSPPASSSRRDSSYVAAIFSPLLSVFRTPDADAAAQTEPPASSTSTATTSTRHAATATSTTATATTATTTTTSSTAARATPTIGAPADLREANRPESHDLDHLTGLSDDMIRFLRSPPRYPLFSKPGPLLPPAPKDGRMTLVLDLDETLVHSLTTPVADADVAFDISAHGQSLRIYTRVRPHARDFLRRVAQRYEVVLFTASMQVYADALLEQLDPHNEFFHHRLFREHCDFQFGIHLKNLTRLGRDLRRVMLVDNSPQVFAYQLSNGIPIITWSQDRADRSLAILADYLDALADMNPSDVRPYVRDRFRLHEQLGRSFSPLMLDPSGSGEAMDGSPPRPVFFAPSLAHGHAHARHTPPRRPHAVASPSPRRLAPRFALPRRQRRSLGPDGDDTNGDDRHDKSGSSSNTKADDDERSAFVATASVTNGRAGHSGDSSAFTSTASLTASSPASSPLSSSSYIPARRETMTVEVMSSSLAEHRARLMARRPRARRNSFRTSFTASININETHTTTTTTTTDNSSSSSSSSISDGGDGGVGSKGKNGVRRHVASSPASKRNSGVDGGIAASTVGVGSPIATRRRRIARPTAYNTETATTTTTTTTPSSATTAATTTTETAISTETATTKAT</sequence>
<dbReference type="InParanoid" id="F2UDT2"/>
<feature type="region of interest" description="Disordered" evidence="1">
    <location>
        <begin position="489"/>
        <end position="585"/>
    </location>
</feature>
<feature type="compositionally biased region" description="Low complexity" evidence="1">
    <location>
        <begin position="672"/>
        <end position="700"/>
    </location>
</feature>
<feature type="domain" description="FCP1 homology" evidence="2">
    <location>
        <begin position="303"/>
        <end position="462"/>
    </location>
</feature>
<feature type="compositionally biased region" description="Acidic residues" evidence="1">
    <location>
        <begin position="83"/>
        <end position="93"/>
    </location>
</feature>
<protein>
    <recommendedName>
        <fullName evidence="2">FCP1 homology domain-containing protein</fullName>
    </recommendedName>
</protein>
<evidence type="ECO:0000313" key="4">
    <source>
        <dbReference type="Proteomes" id="UP000007799"/>
    </source>
</evidence>
<dbReference type="InterPro" id="IPR011948">
    <property type="entry name" value="Dullard_phosphatase"/>
</dbReference>
<gene>
    <name evidence="3" type="ORF">PTSG_07015</name>
</gene>
<dbReference type="EMBL" id="GL832970">
    <property type="protein sequence ID" value="EGD74782.1"/>
    <property type="molecule type" value="Genomic_DNA"/>
</dbReference>
<dbReference type="CDD" id="cd07521">
    <property type="entry name" value="HAD_FCP1-like"/>
    <property type="match status" value="1"/>
</dbReference>
<name>F2UDT2_SALR5</name>
<feature type="compositionally biased region" description="Low complexity" evidence="1">
    <location>
        <begin position="159"/>
        <end position="176"/>
    </location>
</feature>
<dbReference type="InterPro" id="IPR023214">
    <property type="entry name" value="HAD_sf"/>
</dbReference>
<dbReference type="OrthoDB" id="277011at2759"/>
<dbReference type="Pfam" id="PF03031">
    <property type="entry name" value="NIF"/>
    <property type="match status" value="1"/>
</dbReference>
<feature type="region of interest" description="Disordered" evidence="1">
    <location>
        <begin position="156"/>
        <end position="180"/>
    </location>
</feature>
<feature type="compositionally biased region" description="Gly residues" evidence="1">
    <location>
        <begin position="701"/>
        <end position="710"/>
    </location>
</feature>
<feature type="region of interest" description="Disordered" evidence="1">
    <location>
        <begin position="1"/>
        <end position="142"/>
    </location>
</feature>
<feature type="compositionally biased region" description="Low complexity" evidence="1">
    <location>
        <begin position="535"/>
        <end position="547"/>
    </location>
</feature>
<dbReference type="AlphaFoldDB" id="F2UDT2"/>
<dbReference type="eggNOG" id="KOG1605">
    <property type="taxonomic scope" value="Eukaryota"/>
</dbReference>
<feature type="region of interest" description="Disordered" evidence="1">
    <location>
        <begin position="199"/>
        <end position="272"/>
    </location>
</feature>
<dbReference type="GO" id="GO:0016791">
    <property type="term" value="F:phosphatase activity"/>
    <property type="evidence" value="ECO:0007669"/>
    <property type="project" value="InterPro"/>
</dbReference>
<evidence type="ECO:0000256" key="1">
    <source>
        <dbReference type="SAM" id="MobiDB-lite"/>
    </source>
</evidence>
<feature type="compositionally biased region" description="Acidic residues" evidence="1">
    <location>
        <begin position="1"/>
        <end position="10"/>
    </location>
</feature>
<dbReference type="FunFam" id="3.40.50.1000:FF:000093">
    <property type="entry name" value="NLI interacting factor-like phosphatase family protein"/>
    <property type="match status" value="1"/>
</dbReference>
<dbReference type="InterPro" id="IPR004274">
    <property type="entry name" value="FCP1_dom"/>
</dbReference>
<dbReference type="KEGG" id="sre:PTSG_07015"/>
<feature type="compositionally biased region" description="Low complexity" evidence="1">
    <location>
        <begin position="754"/>
        <end position="797"/>
    </location>
</feature>
<accession>F2UDT2</accession>
<organism evidence="4">
    <name type="scientific">Salpingoeca rosetta (strain ATCC 50818 / BSB-021)</name>
    <dbReference type="NCBI Taxonomy" id="946362"/>
    <lineage>
        <taxon>Eukaryota</taxon>
        <taxon>Choanoflagellata</taxon>
        <taxon>Craspedida</taxon>
        <taxon>Salpingoecidae</taxon>
        <taxon>Salpingoeca</taxon>
    </lineage>
</organism>